<feature type="domain" description="Dynein heavy chain tail" evidence="1">
    <location>
        <begin position="14"/>
        <end position="238"/>
    </location>
</feature>
<reference evidence="2" key="1">
    <citation type="submission" date="2021-05" db="EMBL/GenBank/DDBJ databases">
        <authorList>
            <person name="Alioto T."/>
            <person name="Alioto T."/>
            <person name="Gomez Garrido J."/>
        </authorList>
    </citation>
    <scope>NUCLEOTIDE SEQUENCE</scope>
</reference>
<dbReference type="InterPro" id="IPR013594">
    <property type="entry name" value="Dynein_heavy_tail"/>
</dbReference>
<organism evidence="2">
    <name type="scientific">Cacopsylla melanoneura</name>
    <dbReference type="NCBI Taxonomy" id="428564"/>
    <lineage>
        <taxon>Eukaryota</taxon>
        <taxon>Metazoa</taxon>
        <taxon>Ecdysozoa</taxon>
        <taxon>Arthropoda</taxon>
        <taxon>Hexapoda</taxon>
        <taxon>Insecta</taxon>
        <taxon>Pterygota</taxon>
        <taxon>Neoptera</taxon>
        <taxon>Paraneoptera</taxon>
        <taxon>Hemiptera</taxon>
        <taxon>Sternorrhyncha</taxon>
        <taxon>Psylloidea</taxon>
        <taxon>Psyllidae</taxon>
        <taxon>Psyllinae</taxon>
        <taxon>Cacopsylla</taxon>
    </lineage>
</organism>
<dbReference type="AlphaFoldDB" id="A0A8D8VMM0"/>
<evidence type="ECO:0000259" key="1">
    <source>
        <dbReference type="Pfam" id="PF08385"/>
    </source>
</evidence>
<dbReference type="EMBL" id="HBUF01066753">
    <property type="protein sequence ID" value="CAG6627903.1"/>
    <property type="molecule type" value="Transcribed_RNA"/>
</dbReference>
<sequence length="256" mass="29521">MVKDPMMQFIAMRGFQYCNYIVGACEEYMALAEQFRKYEESMLGEWLLEVKPIIEVNMSSPIFRIVKFKDSKFLARDEGGGGDNSGRPYIKHKDCLTVINTTDTVNPLRLIQKLGTNTLPNIRAQSLRTSMIPINKKLLEESCLADRGLTIEVNYRDEELATLLPEVDALLHLGIEDDLPPIVQGLYRYRPEVLKLIPRLETLLERYTNMMSRTDQNQRIILQCEIFKLETVLIEGTKKDFLLNTSPARLDPYLKL</sequence>
<accession>A0A8D8VMM0</accession>
<dbReference type="PROSITE" id="PS51257">
    <property type="entry name" value="PROKAR_LIPOPROTEIN"/>
    <property type="match status" value="1"/>
</dbReference>
<name>A0A8D8VMM0_9HEMI</name>
<dbReference type="Pfam" id="PF08385">
    <property type="entry name" value="DHC_N1"/>
    <property type="match status" value="1"/>
</dbReference>
<proteinExistence type="predicted"/>
<protein>
    <recommendedName>
        <fullName evidence="1">Dynein heavy chain tail domain-containing protein</fullName>
    </recommendedName>
</protein>
<evidence type="ECO:0000313" key="2">
    <source>
        <dbReference type="EMBL" id="CAG6627903.1"/>
    </source>
</evidence>